<dbReference type="GO" id="GO:0008360">
    <property type="term" value="P:regulation of cell shape"/>
    <property type="evidence" value="ECO:0007669"/>
    <property type="project" value="UniProtKB-KW"/>
</dbReference>
<name>A0A4V3CIS2_9BURK</name>
<evidence type="ECO:0000256" key="12">
    <source>
        <dbReference type="ARBA" id="ARBA00032932"/>
    </source>
</evidence>
<dbReference type="OrthoDB" id="9808289at2"/>
<evidence type="ECO:0000256" key="7">
    <source>
        <dbReference type="ARBA" id="ARBA00022801"/>
    </source>
</evidence>
<feature type="transmembrane region" description="Helical" evidence="14">
    <location>
        <begin position="134"/>
        <end position="150"/>
    </location>
</feature>
<dbReference type="GO" id="GO:0009252">
    <property type="term" value="P:peptidoglycan biosynthetic process"/>
    <property type="evidence" value="ECO:0007669"/>
    <property type="project" value="UniProtKB-KW"/>
</dbReference>
<reference evidence="15 16" key="1">
    <citation type="submission" date="2019-03" db="EMBL/GenBank/DDBJ databases">
        <title>Genomic Encyclopedia of Type Strains, Phase IV (KMG-IV): sequencing the most valuable type-strain genomes for metagenomic binning, comparative biology and taxonomic classification.</title>
        <authorList>
            <person name="Goeker M."/>
        </authorList>
    </citation>
    <scope>NUCLEOTIDE SEQUENCE [LARGE SCALE GENOMIC DNA]</scope>
    <source>
        <strain evidence="15 16">DSM 25082</strain>
    </source>
</reference>
<dbReference type="EC" id="3.6.1.27" evidence="3 14"/>
<dbReference type="PANTHER" id="PTHR30622:SF3">
    <property type="entry name" value="UNDECAPRENYL-DIPHOSPHATASE"/>
    <property type="match status" value="1"/>
</dbReference>
<feature type="transmembrane region" description="Helical" evidence="14">
    <location>
        <begin position="210"/>
        <end position="233"/>
    </location>
</feature>
<evidence type="ECO:0000313" key="16">
    <source>
        <dbReference type="Proteomes" id="UP000295357"/>
    </source>
</evidence>
<keyword evidence="14" id="KW-0961">Cell wall biogenesis/degradation</keyword>
<feature type="transmembrane region" description="Helical" evidence="14">
    <location>
        <begin position="180"/>
        <end position="198"/>
    </location>
</feature>
<keyword evidence="10 14" id="KW-0046">Antibiotic resistance</keyword>
<evidence type="ECO:0000256" key="2">
    <source>
        <dbReference type="ARBA" id="ARBA00010621"/>
    </source>
</evidence>
<evidence type="ECO:0000256" key="11">
    <source>
        <dbReference type="ARBA" id="ARBA00032707"/>
    </source>
</evidence>
<organism evidence="15 16">
    <name type="scientific">Roseateles asaccharophilus</name>
    <dbReference type="NCBI Taxonomy" id="582607"/>
    <lineage>
        <taxon>Bacteria</taxon>
        <taxon>Pseudomonadati</taxon>
        <taxon>Pseudomonadota</taxon>
        <taxon>Betaproteobacteria</taxon>
        <taxon>Burkholderiales</taxon>
        <taxon>Sphaerotilaceae</taxon>
        <taxon>Roseateles</taxon>
    </lineage>
</organism>
<evidence type="ECO:0000313" key="15">
    <source>
        <dbReference type="EMBL" id="TDP06636.1"/>
    </source>
</evidence>
<dbReference type="NCBIfam" id="NF001390">
    <property type="entry name" value="PRK00281.1-4"/>
    <property type="match status" value="1"/>
</dbReference>
<accession>A0A4V3CIS2</accession>
<protein>
    <recommendedName>
        <fullName evidence="4 14">Undecaprenyl-diphosphatase</fullName>
        <ecNumber evidence="3 14">3.6.1.27</ecNumber>
    </recommendedName>
    <alternativeName>
        <fullName evidence="12 14">Bacitracin resistance protein</fullName>
    </alternativeName>
    <alternativeName>
        <fullName evidence="11 14">Undecaprenyl pyrophosphate phosphatase</fullName>
    </alternativeName>
</protein>
<feature type="transmembrane region" description="Helical" evidence="14">
    <location>
        <begin position="245"/>
        <end position="263"/>
    </location>
</feature>
<dbReference type="InterPro" id="IPR003824">
    <property type="entry name" value="UppP"/>
</dbReference>
<evidence type="ECO:0000256" key="1">
    <source>
        <dbReference type="ARBA" id="ARBA00004651"/>
    </source>
</evidence>
<dbReference type="GO" id="GO:0005886">
    <property type="term" value="C:plasma membrane"/>
    <property type="evidence" value="ECO:0007669"/>
    <property type="project" value="UniProtKB-SubCell"/>
</dbReference>
<comment type="similarity">
    <text evidence="2 14">Belongs to the UppP family.</text>
</comment>
<keyword evidence="6 14" id="KW-0812">Transmembrane</keyword>
<comment type="miscellaneous">
    <text evidence="14">Bacitracin is thought to be involved in the inhibition of peptidoglycan synthesis by sequestering undecaprenyl diphosphate, thereby reducing the pool of lipid carrier available.</text>
</comment>
<evidence type="ECO:0000256" key="9">
    <source>
        <dbReference type="ARBA" id="ARBA00023136"/>
    </source>
</evidence>
<keyword evidence="8 14" id="KW-1133">Transmembrane helix</keyword>
<evidence type="ECO:0000256" key="10">
    <source>
        <dbReference type="ARBA" id="ARBA00023251"/>
    </source>
</evidence>
<dbReference type="AlphaFoldDB" id="A0A4V3CIS2"/>
<comment type="function">
    <text evidence="14">Catalyzes the dephosphorylation of undecaprenyl diphosphate (UPP). Confers resistance to bacitracin.</text>
</comment>
<dbReference type="PANTHER" id="PTHR30622">
    <property type="entry name" value="UNDECAPRENYL-DIPHOSPHATASE"/>
    <property type="match status" value="1"/>
</dbReference>
<evidence type="ECO:0000256" key="8">
    <source>
        <dbReference type="ARBA" id="ARBA00022989"/>
    </source>
</evidence>
<dbReference type="EMBL" id="SNXE01000008">
    <property type="protein sequence ID" value="TDP06636.1"/>
    <property type="molecule type" value="Genomic_DNA"/>
</dbReference>
<evidence type="ECO:0000256" key="4">
    <source>
        <dbReference type="ARBA" id="ARBA00021581"/>
    </source>
</evidence>
<dbReference type="RefSeq" id="WP_133604925.1">
    <property type="nucleotide sequence ID" value="NZ_JAUFPJ010000009.1"/>
</dbReference>
<dbReference type="Pfam" id="PF02673">
    <property type="entry name" value="BacA"/>
    <property type="match status" value="1"/>
</dbReference>
<keyword evidence="5 14" id="KW-1003">Cell membrane</keyword>
<evidence type="ECO:0000256" key="5">
    <source>
        <dbReference type="ARBA" id="ARBA00022475"/>
    </source>
</evidence>
<dbReference type="GO" id="GO:0046677">
    <property type="term" value="P:response to antibiotic"/>
    <property type="evidence" value="ECO:0007669"/>
    <property type="project" value="UniProtKB-UniRule"/>
</dbReference>
<evidence type="ECO:0000256" key="6">
    <source>
        <dbReference type="ARBA" id="ARBA00022692"/>
    </source>
</evidence>
<keyword evidence="16" id="KW-1185">Reference proteome</keyword>
<keyword evidence="9 14" id="KW-0472">Membrane</keyword>
<feature type="transmembrane region" description="Helical" evidence="14">
    <location>
        <begin position="104"/>
        <end position="122"/>
    </location>
</feature>
<keyword evidence="7 14" id="KW-0378">Hydrolase</keyword>
<proteinExistence type="inferred from homology"/>
<dbReference type="Proteomes" id="UP000295357">
    <property type="component" value="Unassembled WGS sequence"/>
</dbReference>
<gene>
    <name evidence="14" type="primary">uppP</name>
    <name evidence="15" type="ORF">DFR39_108105</name>
</gene>
<comment type="subcellular location">
    <subcellularLocation>
        <location evidence="1 14">Cell membrane</location>
        <topology evidence="1 14">Multi-pass membrane protein</topology>
    </subcellularLocation>
</comment>
<sequence length="265" mass="27970">MPLIKAAFMGVLEGLTEFLPISSTGHLLIAQQWLGPKSDLFNIVIQSGAILAITLVFRERLLSLAAGWRQAEQRDYLLKLALAFVVTAGVGLPVRLMGWKLPETVVPVALALILGGVAMLAIERALAHRPGQTHIGWNVAVWVGLAQVVAGVFPGTSRSAAAIFAAMLAGALARPAAAEFAFLVGIPTMFAASAFAVLEYASNTQAPPENWAALAVAFGTAALTGFAVVRWLMAWIKGHSFAPFAWYRIAFGIAVLLAAWAGLVA</sequence>
<dbReference type="GO" id="GO:0071555">
    <property type="term" value="P:cell wall organization"/>
    <property type="evidence" value="ECO:0007669"/>
    <property type="project" value="UniProtKB-KW"/>
</dbReference>
<dbReference type="HAMAP" id="MF_01006">
    <property type="entry name" value="Undec_diphosphatase"/>
    <property type="match status" value="1"/>
</dbReference>
<dbReference type="GO" id="GO:0050380">
    <property type="term" value="F:undecaprenyl-diphosphatase activity"/>
    <property type="evidence" value="ECO:0007669"/>
    <property type="project" value="UniProtKB-UniRule"/>
</dbReference>
<comment type="catalytic activity">
    <reaction evidence="13 14">
        <text>di-trans,octa-cis-undecaprenyl diphosphate + H2O = di-trans,octa-cis-undecaprenyl phosphate + phosphate + H(+)</text>
        <dbReference type="Rhea" id="RHEA:28094"/>
        <dbReference type="ChEBI" id="CHEBI:15377"/>
        <dbReference type="ChEBI" id="CHEBI:15378"/>
        <dbReference type="ChEBI" id="CHEBI:43474"/>
        <dbReference type="ChEBI" id="CHEBI:58405"/>
        <dbReference type="ChEBI" id="CHEBI:60392"/>
        <dbReference type="EC" id="3.6.1.27"/>
    </reaction>
</comment>
<comment type="caution">
    <text evidence="15">The sequence shown here is derived from an EMBL/GenBank/DDBJ whole genome shotgun (WGS) entry which is preliminary data.</text>
</comment>
<evidence type="ECO:0000256" key="3">
    <source>
        <dbReference type="ARBA" id="ARBA00012374"/>
    </source>
</evidence>
<evidence type="ECO:0000256" key="13">
    <source>
        <dbReference type="ARBA" id="ARBA00047594"/>
    </source>
</evidence>
<feature type="transmembrane region" description="Helical" evidence="14">
    <location>
        <begin position="40"/>
        <end position="57"/>
    </location>
</feature>
<feature type="transmembrane region" description="Helical" evidence="14">
    <location>
        <begin position="77"/>
        <end position="98"/>
    </location>
</feature>
<keyword evidence="14" id="KW-0133">Cell shape</keyword>
<keyword evidence="14" id="KW-0573">Peptidoglycan synthesis</keyword>
<evidence type="ECO:0000256" key="14">
    <source>
        <dbReference type="HAMAP-Rule" id="MF_01006"/>
    </source>
</evidence>